<gene>
    <name evidence="2" type="ORF">SAMN05216289_12144</name>
</gene>
<feature type="region of interest" description="Disordered" evidence="1">
    <location>
        <begin position="20"/>
        <end position="54"/>
    </location>
</feature>
<proteinExistence type="predicted"/>
<evidence type="ECO:0000313" key="3">
    <source>
        <dbReference type="Proteomes" id="UP000198575"/>
    </source>
</evidence>
<feature type="compositionally biased region" description="Polar residues" evidence="1">
    <location>
        <begin position="45"/>
        <end position="54"/>
    </location>
</feature>
<sequence length="54" mass="5711">MNQDTQGKLEISGKVVEQLNAMARNSATPGGYSQAPRTPGPTPSPNISREGQQD</sequence>
<evidence type="ECO:0000313" key="2">
    <source>
        <dbReference type="EMBL" id="SFN43482.1"/>
    </source>
</evidence>
<dbReference type="AlphaFoldDB" id="A0A1I4YZP8"/>
<keyword evidence="3" id="KW-1185">Reference proteome</keyword>
<dbReference type="STRING" id="578942.SAMN05216289_12144"/>
<name>A0A1I4YZP8_9GAMM</name>
<organism evidence="2 3">
    <name type="scientific">Dokdonella immobilis</name>
    <dbReference type="NCBI Taxonomy" id="578942"/>
    <lineage>
        <taxon>Bacteria</taxon>
        <taxon>Pseudomonadati</taxon>
        <taxon>Pseudomonadota</taxon>
        <taxon>Gammaproteobacteria</taxon>
        <taxon>Lysobacterales</taxon>
        <taxon>Rhodanobacteraceae</taxon>
        <taxon>Dokdonella</taxon>
    </lineage>
</organism>
<dbReference type="EMBL" id="FOVF01000021">
    <property type="protein sequence ID" value="SFN43482.1"/>
    <property type="molecule type" value="Genomic_DNA"/>
</dbReference>
<evidence type="ECO:0000256" key="1">
    <source>
        <dbReference type="SAM" id="MobiDB-lite"/>
    </source>
</evidence>
<dbReference type="Proteomes" id="UP000198575">
    <property type="component" value="Unassembled WGS sequence"/>
</dbReference>
<reference evidence="2 3" key="1">
    <citation type="submission" date="2016-10" db="EMBL/GenBank/DDBJ databases">
        <authorList>
            <person name="de Groot N.N."/>
        </authorList>
    </citation>
    <scope>NUCLEOTIDE SEQUENCE [LARGE SCALE GENOMIC DNA]</scope>
    <source>
        <strain evidence="2 3">CGMCC 1.7659</strain>
    </source>
</reference>
<protein>
    <submittedName>
        <fullName evidence="2">Uncharacterized protein</fullName>
    </submittedName>
</protein>
<accession>A0A1I4YZP8</accession>